<dbReference type="InterPro" id="IPR036565">
    <property type="entry name" value="Mur-like_cat_sf"/>
</dbReference>
<dbReference type="GO" id="GO:0005524">
    <property type="term" value="F:ATP binding"/>
    <property type="evidence" value="ECO:0007669"/>
    <property type="project" value="UniProtKB-UniRule"/>
</dbReference>
<dbReference type="SUPFAM" id="SSF53623">
    <property type="entry name" value="MurD-like peptide ligases, catalytic domain"/>
    <property type="match status" value="1"/>
</dbReference>
<dbReference type="Pfam" id="PF08245">
    <property type="entry name" value="Mur_ligase_M"/>
    <property type="match status" value="1"/>
</dbReference>
<comment type="function">
    <text evidence="7 8">Cell wall formation. Catalyzes the addition of glutamate to the nucleotide precursor UDP-N-acetylmuramoyl-L-alanine (UMA).</text>
</comment>
<dbReference type="GO" id="GO:0008360">
    <property type="term" value="P:regulation of cell shape"/>
    <property type="evidence" value="ECO:0007669"/>
    <property type="project" value="UniProtKB-KW"/>
</dbReference>
<comment type="caution">
    <text evidence="11">The sequence shown here is derived from an EMBL/GenBank/DDBJ whole genome shotgun (WGS) entry which is preliminary data.</text>
</comment>
<keyword evidence="7 8" id="KW-0132">Cell division</keyword>
<evidence type="ECO:0000256" key="2">
    <source>
        <dbReference type="ARBA" id="ARBA00004752"/>
    </source>
</evidence>
<dbReference type="PANTHER" id="PTHR43692">
    <property type="entry name" value="UDP-N-ACETYLMURAMOYLALANINE--D-GLUTAMATE LIGASE"/>
    <property type="match status" value="1"/>
</dbReference>
<dbReference type="GO" id="GO:0008764">
    <property type="term" value="F:UDP-N-acetylmuramoylalanine-D-glutamate ligase activity"/>
    <property type="evidence" value="ECO:0007669"/>
    <property type="project" value="UniProtKB-UniRule"/>
</dbReference>
<dbReference type="EC" id="6.3.2.9" evidence="7 8"/>
<evidence type="ECO:0000256" key="8">
    <source>
        <dbReference type="RuleBase" id="RU003664"/>
    </source>
</evidence>
<evidence type="ECO:0000259" key="10">
    <source>
        <dbReference type="Pfam" id="PF08245"/>
    </source>
</evidence>
<dbReference type="GO" id="GO:0051301">
    <property type="term" value="P:cell division"/>
    <property type="evidence" value="ECO:0007669"/>
    <property type="project" value="UniProtKB-KW"/>
</dbReference>
<dbReference type="Gene3D" id="3.90.190.20">
    <property type="entry name" value="Mur ligase, C-terminal domain"/>
    <property type="match status" value="1"/>
</dbReference>
<dbReference type="Proteomes" id="UP000014115">
    <property type="component" value="Unassembled WGS sequence"/>
</dbReference>
<dbReference type="SUPFAM" id="SSF51984">
    <property type="entry name" value="MurCD N-terminal domain"/>
    <property type="match status" value="1"/>
</dbReference>
<dbReference type="Pfam" id="PF02875">
    <property type="entry name" value="Mur_ligase_C"/>
    <property type="match status" value="1"/>
</dbReference>
<keyword evidence="12" id="KW-1185">Reference proteome</keyword>
<dbReference type="Gene3D" id="3.40.1190.10">
    <property type="entry name" value="Mur-like, catalytic domain"/>
    <property type="match status" value="1"/>
</dbReference>
<comment type="similarity">
    <text evidence="7">Belongs to the MurCDEF family.</text>
</comment>
<dbReference type="InterPro" id="IPR036615">
    <property type="entry name" value="Mur_ligase_C_dom_sf"/>
</dbReference>
<organism evidence="11 12">
    <name type="scientific">Idiomarina xiamenensis 10-D-4</name>
    <dbReference type="NCBI Taxonomy" id="740709"/>
    <lineage>
        <taxon>Bacteria</taxon>
        <taxon>Pseudomonadati</taxon>
        <taxon>Pseudomonadota</taxon>
        <taxon>Gammaproteobacteria</taxon>
        <taxon>Alteromonadales</taxon>
        <taxon>Idiomarinaceae</taxon>
        <taxon>Idiomarina</taxon>
    </lineage>
</organism>
<evidence type="ECO:0000256" key="6">
    <source>
        <dbReference type="ARBA" id="ARBA00022840"/>
    </source>
</evidence>
<evidence type="ECO:0000259" key="9">
    <source>
        <dbReference type="Pfam" id="PF02875"/>
    </source>
</evidence>
<dbReference type="EMBL" id="AMRG01000003">
    <property type="protein sequence ID" value="EKE85336.1"/>
    <property type="molecule type" value="Genomic_DNA"/>
</dbReference>
<dbReference type="InterPro" id="IPR004101">
    <property type="entry name" value="Mur_ligase_C"/>
</dbReference>
<keyword evidence="5 7" id="KW-0547">Nucleotide-binding</keyword>
<evidence type="ECO:0000256" key="1">
    <source>
        <dbReference type="ARBA" id="ARBA00004496"/>
    </source>
</evidence>
<dbReference type="STRING" id="740709.A10D4_03290"/>
<keyword evidence="7 8" id="KW-0573">Peptidoglycan synthesis</keyword>
<dbReference type="InterPro" id="IPR013221">
    <property type="entry name" value="Mur_ligase_cen"/>
</dbReference>
<dbReference type="OrthoDB" id="9809796at2"/>
<keyword evidence="7 8" id="KW-0133">Cell shape</keyword>
<dbReference type="NCBIfam" id="TIGR01087">
    <property type="entry name" value="murD"/>
    <property type="match status" value="1"/>
</dbReference>
<protein>
    <recommendedName>
        <fullName evidence="7 8">UDP-N-acetylmuramoylalanine--D-glutamate ligase</fullName>
        <ecNumber evidence="7 8">6.3.2.9</ecNumber>
    </recommendedName>
    <alternativeName>
        <fullName evidence="7">D-glutamic acid-adding enzyme</fullName>
    </alternativeName>
    <alternativeName>
        <fullName evidence="7">UDP-N-acetylmuramoyl-L-alanyl-D-glutamate synthetase</fullName>
    </alternativeName>
</protein>
<feature type="domain" description="Mur ligase C-terminal" evidence="9">
    <location>
        <begin position="312"/>
        <end position="424"/>
    </location>
</feature>
<comment type="catalytic activity">
    <reaction evidence="7 8">
        <text>UDP-N-acetyl-alpha-D-muramoyl-L-alanine + D-glutamate + ATP = UDP-N-acetyl-alpha-D-muramoyl-L-alanyl-D-glutamate + ADP + phosphate + H(+)</text>
        <dbReference type="Rhea" id="RHEA:16429"/>
        <dbReference type="ChEBI" id="CHEBI:15378"/>
        <dbReference type="ChEBI" id="CHEBI:29986"/>
        <dbReference type="ChEBI" id="CHEBI:30616"/>
        <dbReference type="ChEBI" id="CHEBI:43474"/>
        <dbReference type="ChEBI" id="CHEBI:83898"/>
        <dbReference type="ChEBI" id="CHEBI:83900"/>
        <dbReference type="ChEBI" id="CHEBI:456216"/>
        <dbReference type="EC" id="6.3.2.9"/>
    </reaction>
</comment>
<dbReference type="UniPathway" id="UPA00219"/>
<accession>K2JPB5</accession>
<dbReference type="GO" id="GO:0071555">
    <property type="term" value="P:cell wall organization"/>
    <property type="evidence" value="ECO:0007669"/>
    <property type="project" value="UniProtKB-KW"/>
</dbReference>
<dbReference type="Pfam" id="PF21799">
    <property type="entry name" value="MurD-like_N"/>
    <property type="match status" value="1"/>
</dbReference>
<dbReference type="InterPro" id="IPR005762">
    <property type="entry name" value="MurD"/>
</dbReference>
<dbReference type="Gene3D" id="3.40.50.720">
    <property type="entry name" value="NAD(P)-binding Rossmann-like Domain"/>
    <property type="match status" value="1"/>
</dbReference>
<feature type="domain" description="Mur ligase central" evidence="10">
    <location>
        <begin position="119"/>
        <end position="289"/>
    </location>
</feature>
<evidence type="ECO:0000313" key="11">
    <source>
        <dbReference type="EMBL" id="EKE85336.1"/>
    </source>
</evidence>
<reference evidence="11 12" key="1">
    <citation type="journal article" date="2012" name="J. Bacteriol.">
        <title>Genome Sequence of Idiomarina xiamenensis Type Strain 10-D-4.</title>
        <authorList>
            <person name="Lai Q."/>
            <person name="Wang L."/>
            <person name="Wang W."/>
            <person name="Shao Z."/>
        </authorList>
    </citation>
    <scope>NUCLEOTIDE SEQUENCE [LARGE SCALE GENOMIC DNA]</scope>
    <source>
        <strain evidence="11 12">10-D-4</strain>
    </source>
</reference>
<sequence>MIDWQQQPHTVVIGLGQTGLSCVRYLLQRGIVPTVADTRETPPNLSQLAELWQQFGVEPGALHCGELTVECVLAADVIVLSPGVDRKLALLQLAADAGITLVGDIELYAQASQRPVIAITGSNGKSTVTQLVGELLAAAGKRAAVGGNIGTPALSLLDQQADVDVLELSSFQLESTYSLRPDAAVILNISADHLDRYLSLADYINAKQRIFQNAKHIVINRDDSHTRPLQKTQASVSSFGQQADKHGFCLREEQGSSWLCLGSEKLLRSDDIALQGVHNLMNIAAALALVQALAIDVHSVLDAVRVFPGLPHRCQLLKQQQQVAWVNDSKATNVGAAEAAIYGLRPLVAGKLVLIAGGDGKGADFTSFADALKQVDELITLGRDGPRIAELKAGSHQVQDLTEAVALAAELVGQQGTVLLSPACASFDMFNGFAHRGEVFSDSVEAWYGSH</sequence>
<comment type="subcellular location">
    <subcellularLocation>
        <location evidence="1 7 8">Cytoplasm</location>
    </subcellularLocation>
</comment>
<dbReference type="eggNOG" id="COG0771">
    <property type="taxonomic scope" value="Bacteria"/>
</dbReference>
<evidence type="ECO:0000256" key="7">
    <source>
        <dbReference type="HAMAP-Rule" id="MF_00639"/>
    </source>
</evidence>
<keyword evidence="7 8" id="KW-0961">Cell wall biogenesis/degradation</keyword>
<dbReference type="PATRIC" id="fig|740709.3.peg.662"/>
<evidence type="ECO:0000256" key="4">
    <source>
        <dbReference type="ARBA" id="ARBA00022598"/>
    </source>
</evidence>
<evidence type="ECO:0000256" key="5">
    <source>
        <dbReference type="ARBA" id="ARBA00022741"/>
    </source>
</evidence>
<keyword evidence="6 7" id="KW-0067">ATP-binding</keyword>
<name>K2JPB5_9GAMM</name>
<dbReference type="AlphaFoldDB" id="K2JPB5"/>
<comment type="pathway">
    <text evidence="2 7 8">Cell wall biogenesis; peptidoglycan biosynthesis.</text>
</comment>
<keyword evidence="3 7" id="KW-0963">Cytoplasm</keyword>
<proteinExistence type="inferred from homology"/>
<gene>
    <name evidence="7" type="primary">murD</name>
    <name evidence="11" type="ORF">A10D4_03290</name>
</gene>
<dbReference type="RefSeq" id="WP_008487710.1">
    <property type="nucleotide sequence ID" value="NZ_AMRG01000003.1"/>
</dbReference>
<feature type="binding site" evidence="7">
    <location>
        <begin position="121"/>
        <end position="127"/>
    </location>
    <ligand>
        <name>ATP</name>
        <dbReference type="ChEBI" id="CHEBI:30616"/>
    </ligand>
</feature>
<keyword evidence="7 8" id="KW-0131">Cell cycle</keyword>
<evidence type="ECO:0000256" key="3">
    <source>
        <dbReference type="ARBA" id="ARBA00022490"/>
    </source>
</evidence>
<evidence type="ECO:0000313" key="12">
    <source>
        <dbReference type="Proteomes" id="UP000014115"/>
    </source>
</evidence>
<dbReference type="GO" id="GO:0009252">
    <property type="term" value="P:peptidoglycan biosynthetic process"/>
    <property type="evidence" value="ECO:0007669"/>
    <property type="project" value="UniProtKB-UniRule"/>
</dbReference>
<dbReference type="HAMAP" id="MF_00639">
    <property type="entry name" value="MurD"/>
    <property type="match status" value="1"/>
</dbReference>
<keyword evidence="4 7" id="KW-0436">Ligase</keyword>
<dbReference type="GO" id="GO:0005737">
    <property type="term" value="C:cytoplasm"/>
    <property type="evidence" value="ECO:0007669"/>
    <property type="project" value="UniProtKB-SubCell"/>
</dbReference>
<dbReference type="SUPFAM" id="SSF53244">
    <property type="entry name" value="MurD-like peptide ligases, peptide-binding domain"/>
    <property type="match status" value="1"/>
</dbReference>
<dbReference type="PANTHER" id="PTHR43692:SF1">
    <property type="entry name" value="UDP-N-ACETYLMURAMOYLALANINE--D-GLUTAMATE LIGASE"/>
    <property type="match status" value="1"/>
</dbReference>